<dbReference type="PATRIC" id="fig|134601.6.peg.852"/>
<evidence type="ECO:0008006" key="3">
    <source>
        <dbReference type="Google" id="ProtNLM"/>
    </source>
</evidence>
<dbReference type="Proteomes" id="UP000062255">
    <property type="component" value="Chromosome"/>
</dbReference>
<organism evidence="1 2">
    <name type="scientific">Mycolicibacterium goodii</name>
    <name type="common">Mycobacterium goodii</name>
    <dbReference type="NCBI Taxonomy" id="134601"/>
    <lineage>
        <taxon>Bacteria</taxon>
        <taxon>Bacillati</taxon>
        <taxon>Actinomycetota</taxon>
        <taxon>Actinomycetes</taxon>
        <taxon>Mycobacteriales</taxon>
        <taxon>Mycobacteriaceae</taxon>
        <taxon>Mycolicibacterium</taxon>
    </lineage>
</organism>
<proteinExistence type="predicted"/>
<dbReference type="KEGG" id="mgo:AFA91_04125"/>
<dbReference type="AlphaFoldDB" id="A0A0K0X173"/>
<name>A0A0K0X173_MYCGD</name>
<evidence type="ECO:0000313" key="2">
    <source>
        <dbReference type="Proteomes" id="UP000062255"/>
    </source>
</evidence>
<gene>
    <name evidence="1" type="ORF">AFA91_04125</name>
</gene>
<evidence type="ECO:0000313" key="1">
    <source>
        <dbReference type="EMBL" id="AKS31201.1"/>
    </source>
</evidence>
<dbReference type="RefSeq" id="WP_049743610.1">
    <property type="nucleotide sequence ID" value="NZ_CP012150.1"/>
</dbReference>
<protein>
    <recommendedName>
        <fullName evidence="3">DUF4926 domain-containing protein</fullName>
    </recommendedName>
</protein>
<accession>A0A0K0X173</accession>
<sequence>MKASVNDSVELVVDVPGETQPWQIPKGTRGVVVEVFQHPVEGYAVDVSLPDASSSTEFRYDNVMLEPDQFIVVRSA</sequence>
<dbReference type="EMBL" id="CP012150">
    <property type="protein sequence ID" value="AKS31201.1"/>
    <property type="molecule type" value="Genomic_DNA"/>
</dbReference>
<reference evidence="1 2" key="1">
    <citation type="submission" date="2015-07" db="EMBL/GenBank/DDBJ databases">
        <title>Complete genome sequence of Mycobacterium goodii X7B, a facultative thermophilic biodesulfurizing bacterium.</title>
        <authorList>
            <person name="Yu B."/>
            <person name="Li F."/>
            <person name="Xu P."/>
        </authorList>
    </citation>
    <scope>NUCLEOTIDE SEQUENCE [LARGE SCALE GENOMIC DNA]</scope>
    <source>
        <strain evidence="1 2">X7B</strain>
    </source>
</reference>
<dbReference type="OrthoDB" id="9807213at2"/>